<keyword evidence="1" id="KW-0732">Signal</keyword>
<organism evidence="4">
    <name type="scientific">Hymenolepis diminuta</name>
    <name type="common">Rat tapeworm</name>
    <dbReference type="NCBI Taxonomy" id="6216"/>
    <lineage>
        <taxon>Eukaryota</taxon>
        <taxon>Metazoa</taxon>
        <taxon>Spiralia</taxon>
        <taxon>Lophotrochozoa</taxon>
        <taxon>Platyhelminthes</taxon>
        <taxon>Cestoda</taxon>
        <taxon>Eucestoda</taxon>
        <taxon>Cyclophyllidea</taxon>
        <taxon>Hymenolepididae</taxon>
        <taxon>Hymenolepis</taxon>
    </lineage>
</organism>
<dbReference type="EMBL" id="UYSG01004660">
    <property type="protein sequence ID" value="VDL58568.1"/>
    <property type="molecule type" value="Genomic_DNA"/>
</dbReference>
<feature type="chain" id="PRO_5043131365" evidence="1">
    <location>
        <begin position="18"/>
        <end position="699"/>
    </location>
</feature>
<reference evidence="2 3" key="2">
    <citation type="submission" date="2018-11" db="EMBL/GenBank/DDBJ databases">
        <authorList>
            <consortium name="Pathogen Informatics"/>
        </authorList>
    </citation>
    <scope>NUCLEOTIDE SEQUENCE [LARGE SCALE GENOMIC DNA]</scope>
</reference>
<feature type="signal peptide" evidence="1">
    <location>
        <begin position="1"/>
        <end position="17"/>
    </location>
</feature>
<reference evidence="4" key="1">
    <citation type="submission" date="2017-02" db="UniProtKB">
        <authorList>
            <consortium name="WormBaseParasite"/>
        </authorList>
    </citation>
    <scope>IDENTIFICATION</scope>
</reference>
<dbReference type="STRING" id="6216.A0A0R3SMT7"/>
<accession>A0A0R3SMT7</accession>
<dbReference type="AlphaFoldDB" id="A0A0R3SMT7"/>
<evidence type="ECO:0000256" key="1">
    <source>
        <dbReference type="SAM" id="SignalP"/>
    </source>
</evidence>
<gene>
    <name evidence="2" type="ORF">HDID_LOCUS6250</name>
</gene>
<protein>
    <submittedName>
        <fullName evidence="4">BLM10_mid domain-containing protein</fullName>
    </submittedName>
</protein>
<evidence type="ECO:0000313" key="2">
    <source>
        <dbReference type="EMBL" id="VDL58568.1"/>
    </source>
</evidence>
<dbReference type="Proteomes" id="UP000274504">
    <property type="component" value="Unassembled WGS sequence"/>
</dbReference>
<evidence type="ECO:0000313" key="3">
    <source>
        <dbReference type="Proteomes" id="UP000274504"/>
    </source>
</evidence>
<name>A0A0R3SMT7_HYMDI</name>
<dbReference type="WBParaSite" id="HDID_0000625201-mRNA-1">
    <property type="protein sequence ID" value="HDID_0000625201-mRNA-1"/>
    <property type="gene ID" value="HDID_0000625201"/>
</dbReference>
<sequence length="699" mass="79635">MWAILLKLCICSNFASTQLMNDQIQERANDQKAIAHACSVALKTLETHSFTLYFHASYEPDTHSKNSPLRHLILSAQKLLITLGGCKETMMIFKPLLLVKTAKLRRDAYRYLIHAIDEVCLINDDVDSNSNFLSFIFLSIDFQTDHWNTHSVYASIPDITSFQKAAPPPPMPSLSTIRTALELLFSKNVDLSFAAGRFITNILVQFYLKARERKFVCVDWRSVEIPKKCEGFENECQYDCLASKNYTLRNHILSLVESPNYFRSTSVWVDPCSCAMFPSFPDSDENTLKADISDNEWLKFRSEIDLSELTHSEISDWRKGIKTIAEFFAKPDSWTQLSQVFLSYHRCSSKNLTKILKLLIQFVLLSFGPHPYLQRVEEFVMTLLQPALTPGPKNDMVMIVGSTLANEILFYVAVGSCSWPRDMKLELFRRVLPRLIFYAEAGSQRASMSAGSTVILSIPLCLNNVSFLQPTNYDAATANESNSYFQEENEVSPANCPLAYAIRYGDWERDEIDSSKEMDVPDPYGPNTQIRSPISEFLRNITTDSIVTAYFPYIWKCISQLASVGNVEHVSIVGDLQCDHNVPGDNGECPICVGCRLFSRVGQRRALKDKMMVEFLNVTHWNKIHLLKHLTDMRMEFWEKKVCGNSLWSQQQAMTVSNSFARAEFNKIRNTAPPTIRYYKIDDTNGDAPKFSEHQAQSA</sequence>
<proteinExistence type="predicted"/>
<evidence type="ECO:0000313" key="4">
    <source>
        <dbReference type="WBParaSite" id="HDID_0000625201-mRNA-1"/>
    </source>
</evidence>